<dbReference type="Pfam" id="PF00188">
    <property type="entry name" value="CAP"/>
    <property type="match status" value="2"/>
</dbReference>
<feature type="region of interest" description="Disordered" evidence="1">
    <location>
        <begin position="74"/>
        <end position="96"/>
    </location>
</feature>
<dbReference type="SUPFAM" id="SSF55797">
    <property type="entry name" value="PR-1-like"/>
    <property type="match status" value="2"/>
</dbReference>
<keyword evidence="4" id="KW-1185">Reference proteome</keyword>
<evidence type="ECO:0000313" key="3">
    <source>
        <dbReference type="EMBL" id="KAG8199453.1"/>
    </source>
</evidence>
<reference evidence="3 4" key="1">
    <citation type="journal article" date="2022" name="Nat. Ecol. Evol.">
        <title>A masculinizing supergene underlies an exaggerated male reproductive morph in a spider.</title>
        <authorList>
            <person name="Hendrickx F."/>
            <person name="De Corte Z."/>
            <person name="Sonet G."/>
            <person name="Van Belleghem S.M."/>
            <person name="Kostlbacher S."/>
            <person name="Vangestel C."/>
        </authorList>
    </citation>
    <scope>NUCLEOTIDE SEQUENCE [LARGE SCALE GENOMIC DNA]</scope>
    <source>
        <strain evidence="3">W744_W776</strain>
    </source>
</reference>
<gene>
    <name evidence="3" type="ORF">JTE90_000320</name>
</gene>
<sequence length="884" mass="101266">MHHNRRPRPYYYNRDAQHHAHDNRIQSLYHRPVVDNINHHHLQSRNWDFSDKKNDWLGKDVGIFPGVLVEDDVGEDELTDSQKERKRQAPERGYDQQTQQMILHLHNMYRGNVTPPASDMRHMEWDDELAYLAQLWADTCEFEHGTPAGTQYSRLDQRGQIYGQNLYLGHEPTGENAMYLWYAEYKQFNYYTQYCTVMPHNDKCGHYVQMAQAQSDRLGCGMTKCNGRYLIVCHYYGPVIGRVPPYKTGQPCSQCPDERGSLCRNNLCFSWDQCHRNSHLCAEARCSLYCHNCGRLDTSACRCDCVDGFDSADCSSPCVDKHESCDQNPGYPVEMCASDEGIAKKLCRKMCGACIGIGSRYASKGLCCEGKVCQDGFVLDSYCNCTLLCPGPKCAGHSRGWQNAHPVEIIEPQIEHVQQPHQYAEKAPQRPHTQIKHIQQTFHEVTYEKLSGKPPLGFSIPNRAFYLFIFIFYSTHHKRTDRTFNNGNWRFHPHNHRRHSFHERSVVYRPQMSNFNHLQDSEGDWFDKVEPIESGVLVDDTPEEELTNLEKFRKREAPARGFYRETQQIILDLHNLYRSNVTPPASNMAHMEWDDELAYLAQLYADNCVFEHGTPPGTTYTRGIYGQNLYLGHDPTCINAMFLWYEEYRYYDLRTQYCQPRQQCGHYVQMAWGDSDRLGCGITKCGMRYLIVCHYHGPAIRGQQMYSVGKPCSQCSNEKGSLCRQNLCFTLEQCARLPNLCGEADCSLHCHNCGRLNATTCRCECADGYDSSDCSSPCKDAHERCGVNPGFPNKATCSMNRHAVAKKYCRKMCGECNPVVPGYSFKGTCCEGKVCQDGHVLDSNCGCTLLCPGPKCDTSSGFCLKSQALHLIFLIFLLNFLRFV</sequence>
<comment type="caution">
    <text evidence="3">The sequence shown here is derived from an EMBL/GenBank/DDBJ whole genome shotgun (WGS) entry which is preliminary data.</text>
</comment>
<evidence type="ECO:0000256" key="1">
    <source>
        <dbReference type="SAM" id="MobiDB-lite"/>
    </source>
</evidence>
<dbReference type="PROSITE" id="PS01009">
    <property type="entry name" value="CRISP_1"/>
    <property type="match status" value="1"/>
</dbReference>
<dbReference type="SMART" id="SM00198">
    <property type="entry name" value="SCP"/>
    <property type="match status" value="2"/>
</dbReference>
<dbReference type="InterPro" id="IPR014044">
    <property type="entry name" value="CAP_dom"/>
</dbReference>
<evidence type="ECO:0000259" key="2">
    <source>
        <dbReference type="SMART" id="SM00198"/>
    </source>
</evidence>
<feature type="compositionally biased region" description="Basic and acidic residues" evidence="1">
    <location>
        <begin position="80"/>
        <end position="94"/>
    </location>
</feature>
<feature type="domain" description="SCP" evidence="2">
    <location>
        <begin position="97"/>
        <end position="241"/>
    </location>
</feature>
<dbReference type="InterPro" id="IPR018244">
    <property type="entry name" value="Allrgn_V5/Tpx1_CS"/>
</dbReference>
<dbReference type="EMBL" id="JAFNEN010000027">
    <property type="protein sequence ID" value="KAG8199453.1"/>
    <property type="molecule type" value="Genomic_DNA"/>
</dbReference>
<proteinExistence type="predicted"/>
<dbReference type="PANTHER" id="PTHR10334">
    <property type="entry name" value="CYSTEINE-RICH SECRETORY PROTEIN-RELATED"/>
    <property type="match status" value="1"/>
</dbReference>
<dbReference type="PRINTS" id="PR00837">
    <property type="entry name" value="V5TPXLIKE"/>
</dbReference>
<dbReference type="AlphaFoldDB" id="A0AAV6VT76"/>
<dbReference type="CDD" id="cd05380">
    <property type="entry name" value="CAP_euk"/>
    <property type="match status" value="1"/>
</dbReference>
<evidence type="ECO:0000313" key="4">
    <source>
        <dbReference type="Proteomes" id="UP000827092"/>
    </source>
</evidence>
<organism evidence="3 4">
    <name type="scientific">Oedothorax gibbosus</name>
    <dbReference type="NCBI Taxonomy" id="931172"/>
    <lineage>
        <taxon>Eukaryota</taxon>
        <taxon>Metazoa</taxon>
        <taxon>Ecdysozoa</taxon>
        <taxon>Arthropoda</taxon>
        <taxon>Chelicerata</taxon>
        <taxon>Arachnida</taxon>
        <taxon>Araneae</taxon>
        <taxon>Araneomorphae</taxon>
        <taxon>Entelegynae</taxon>
        <taxon>Araneoidea</taxon>
        <taxon>Linyphiidae</taxon>
        <taxon>Erigoninae</taxon>
        <taxon>Oedothorax</taxon>
    </lineage>
</organism>
<dbReference type="InterPro" id="IPR001283">
    <property type="entry name" value="CRISP-related"/>
</dbReference>
<dbReference type="InterPro" id="IPR035940">
    <property type="entry name" value="CAP_sf"/>
</dbReference>
<dbReference type="Gene3D" id="3.40.33.10">
    <property type="entry name" value="CAP"/>
    <property type="match status" value="2"/>
</dbReference>
<protein>
    <recommendedName>
        <fullName evidence="2">SCP domain-containing protein</fullName>
    </recommendedName>
</protein>
<feature type="domain" description="SCP" evidence="2">
    <location>
        <begin position="565"/>
        <end position="697"/>
    </location>
</feature>
<dbReference type="GO" id="GO:0005576">
    <property type="term" value="C:extracellular region"/>
    <property type="evidence" value="ECO:0007669"/>
    <property type="project" value="InterPro"/>
</dbReference>
<accession>A0AAV6VT76</accession>
<name>A0AAV6VT76_9ARAC</name>
<dbReference type="Proteomes" id="UP000827092">
    <property type="component" value="Unassembled WGS sequence"/>
</dbReference>